<dbReference type="InterPro" id="IPR014331">
    <property type="entry name" value="RNA_pol_sigma70_ECF_RHOBA"/>
</dbReference>
<accession>A0A5C6FDA1</accession>
<dbReference type="NCBIfam" id="TIGR02989">
    <property type="entry name" value="Sig-70_gvs1"/>
    <property type="match status" value="1"/>
</dbReference>
<dbReference type="RefSeq" id="WP_146532506.1">
    <property type="nucleotide sequence ID" value="NZ_SJPX01000001.1"/>
</dbReference>
<dbReference type="InterPro" id="IPR039425">
    <property type="entry name" value="RNA_pol_sigma-70-like"/>
</dbReference>
<reference evidence="4 5" key="1">
    <citation type="submission" date="2019-02" db="EMBL/GenBank/DDBJ databases">
        <title>Deep-cultivation of Planctomycetes and their phenomic and genomic characterization uncovers novel biology.</title>
        <authorList>
            <person name="Wiegand S."/>
            <person name="Jogler M."/>
            <person name="Boedeker C."/>
            <person name="Pinto D."/>
            <person name="Vollmers J."/>
            <person name="Rivas-Marin E."/>
            <person name="Kohn T."/>
            <person name="Peeters S.H."/>
            <person name="Heuer A."/>
            <person name="Rast P."/>
            <person name="Oberbeckmann S."/>
            <person name="Bunk B."/>
            <person name="Jeske O."/>
            <person name="Meyerdierks A."/>
            <person name="Storesund J.E."/>
            <person name="Kallscheuer N."/>
            <person name="Luecker S."/>
            <person name="Lage O.M."/>
            <person name="Pohl T."/>
            <person name="Merkel B.J."/>
            <person name="Hornburger P."/>
            <person name="Mueller R.-W."/>
            <person name="Bruemmer F."/>
            <person name="Labrenz M."/>
            <person name="Spormann A.M."/>
            <person name="Op Den Camp H."/>
            <person name="Overmann J."/>
            <person name="Amann R."/>
            <person name="Jetten M.S.M."/>
            <person name="Mascher T."/>
            <person name="Medema M.H."/>
            <person name="Devos D.P."/>
            <person name="Kaster A.-K."/>
            <person name="Ovreas L."/>
            <person name="Rohde M."/>
            <person name="Galperin M.Y."/>
            <person name="Jogler C."/>
        </authorList>
    </citation>
    <scope>NUCLEOTIDE SEQUENCE [LARGE SCALE GENOMIC DNA]</scope>
    <source>
        <strain evidence="4 5">Poly59</strain>
    </source>
</reference>
<dbReference type="Proteomes" id="UP000317977">
    <property type="component" value="Unassembled WGS sequence"/>
</dbReference>
<keyword evidence="1" id="KW-0805">Transcription regulation</keyword>
<keyword evidence="2" id="KW-0731">Sigma factor</keyword>
<name>A0A5C6FDA1_9BACT</name>
<dbReference type="Gene3D" id="1.10.10.10">
    <property type="entry name" value="Winged helix-like DNA-binding domain superfamily/Winged helix DNA-binding domain"/>
    <property type="match status" value="1"/>
</dbReference>
<dbReference type="InterPro" id="IPR014284">
    <property type="entry name" value="RNA_pol_sigma-70_dom"/>
</dbReference>
<keyword evidence="5" id="KW-1185">Reference proteome</keyword>
<evidence type="ECO:0000313" key="5">
    <source>
        <dbReference type="Proteomes" id="UP000317977"/>
    </source>
</evidence>
<evidence type="ECO:0000256" key="3">
    <source>
        <dbReference type="ARBA" id="ARBA00023163"/>
    </source>
</evidence>
<dbReference type="OrthoDB" id="6383365at2"/>
<evidence type="ECO:0000256" key="1">
    <source>
        <dbReference type="ARBA" id="ARBA00023015"/>
    </source>
</evidence>
<protein>
    <submittedName>
        <fullName evidence="4">RNA polymerase sigma factor</fullName>
    </submittedName>
</protein>
<dbReference type="SUPFAM" id="SSF88946">
    <property type="entry name" value="Sigma2 domain of RNA polymerase sigma factors"/>
    <property type="match status" value="1"/>
</dbReference>
<evidence type="ECO:0000256" key="2">
    <source>
        <dbReference type="ARBA" id="ARBA00023082"/>
    </source>
</evidence>
<dbReference type="GO" id="GO:0006352">
    <property type="term" value="P:DNA-templated transcription initiation"/>
    <property type="evidence" value="ECO:0007669"/>
    <property type="project" value="InterPro"/>
</dbReference>
<gene>
    <name evidence="4" type="ORF">Poly59_05460</name>
</gene>
<dbReference type="PANTHER" id="PTHR43133:SF51">
    <property type="entry name" value="RNA POLYMERASE SIGMA FACTOR"/>
    <property type="match status" value="1"/>
</dbReference>
<dbReference type="InterPro" id="IPR036388">
    <property type="entry name" value="WH-like_DNA-bd_sf"/>
</dbReference>
<organism evidence="4 5">
    <name type="scientific">Rubripirellula reticaptiva</name>
    <dbReference type="NCBI Taxonomy" id="2528013"/>
    <lineage>
        <taxon>Bacteria</taxon>
        <taxon>Pseudomonadati</taxon>
        <taxon>Planctomycetota</taxon>
        <taxon>Planctomycetia</taxon>
        <taxon>Pirellulales</taxon>
        <taxon>Pirellulaceae</taxon>
        <taxon>Rubripirellula</taxon>
    </lineage>
</organism>
<dbReference type="GO" id="GO:0016987">
    <property type="term" value="F:sigma factor activity"/>
    <property type="evidence" value="ECO:0007669"/>
    <property type="project" value="UniProtKB-KW"/>
</dbReference>
<comment type="caution">
    <text evidence="4">The sequence shown here is derived from an EMBL/GenBank/DDBJ whole genome shotgun (WGS) entry which is preliminary data.</text>
</comment>
<dbReference type="AlphaFoldDB" id="A0A5C6FDA1"/>
<dbReference type="PANTHER" id="PTHR43133">
    <property type="entry name" value="RNA POLYMERASE ECF-TYPE SIGMA FACTO"/>
    <property type="match status" value="1"/>
</dbReference>
<sequence>MTTRDEQYDDFVSLLGHCEHRVRRFVRSLMVGAEGIDDVMQDVSLECWRKFESFSYAAESADPGDSRHEAFIRWACVIARFKVLSRVRDASRERLVFSDELVELLAEDSSSWAAKESPRQAALTQCLSKLSQDDRRLLLSVHATGDSVAGIAKQMGVEARRLYSRVNALRSAMLKCVQSQLASQ</sequence>
<keyword evidence="3" id="KW-0804">Transcription</keyword>
<dbReference type="InterPro" id="IPR013325">
    <property type="entry name" value="RNA_pol_sigma_r2"/>
</dbReference>
<evidence type="ECO:0000313" key="4">
    <source>
        <dbReference type="EMBL" id="TWU57639.1"/>
    </source>
</evidence>
<proteinExistence type="predicted"/>
<dbReference type="Gene3D" id="1.10.1740.10">
    <property type="match status" value="1"/>
</dbReference>
<dbReference type="NCBIfam" id="TIGR02937">
    <property type="entry name" value="sigma70-ECF"/>
    <property type="match status" value="1"/>
</dbReference>
<dbReference type="EMBL" id="SJPX01000001">
    <property type="protein sequence ID" value="TWU57639.1"/>
    <property type="molecule type" value="Genomic_DNA"/>
</dbReference>